<dbReference type="AlphaFoldDB" id="A0A9Q3VRR2"/>
<keyword evidence="4" id="KW-0788">Thiol protease</keyword>
<evidence type="ECO:0000259" key="7">
    <source>
        <dbReference type="PROSITE" id="PS51935"/>
    </source>
</evidence>
<feature type="compositionally biased region" description="Polar residues" evidence="5">
    <location>
        <begin position="56"/>
        <end position="67"/>
    </location>
</feature>
<dbReference type="Proteomes" id="UP001108029">
    <property type="component" value="Unassembled WGS sequence"/>
</dbReference>
<dbReference type="GO" id="GO:0008234">
    <property type="term" value="F:cysteine-type peptidase activity"/>
    <property type="evidence" value="ECO:0007669"/>
    <property type="project" value="UniProtKB-KW"/>
</dbReference>
<dbReference type="PANTHER" id="PTHR47359">
    <property type="entry name" value="PEPTIDOGLYCAN DL-ENDOPEPTIDASE CWLO"/>
    <property type="match status" value="1"/>
</dbReference>
<evidence type="ECO:0000256" key="3">
    <source>
        <dbReference type="ARBA" id="ARBA00022801"/>
    </source>
</evidence>
<evidence type="ECO:0000313" key="9">
    <source>
        <dbReference type="Proteomes" id="UP001108029"/>
    </source>
</evidence>
<comment type="caution">
    <text evidence="8">The sequence shown here is derived from an EMBL/GenBank/DDBJ whole genome shotgun (WGS) entry which is preliminary data.</text>
</comment>
<evidence type="ECO:0000256" key="5">
    <source>
        <dbReference type="SAM" id="MobiDB-lite"/>
    </source>
</evidence>
<dbReference type="InterPro" id="IPR038765">
    <property type="entry name" value="Papain-like_cys_pep_sf"/>
</dbReference>
<reference evidence="8" key="1">
    <citation type="submission" date="2021-12" db="EMBL/GenBank/DDBJ databases">
        <authorList>
            <person name="Lee J.-H."/>
            <person name="Kim S.-B."/>
        </authorList>
    </citation>
    <scope>NUCLEOTIDE SEQUENCE</scope>
    <source>
        <strain evidence="8">NR30</strain>
    </source>
</reference>
<comment type="similarity">
    <text evidence="1">Belongs to the peptidase C40 family.</text>
</comment>
<dbReference type="EMBL" id="JAJSBI010000009">
    <property type="protein sequence ID" value="MCD9875990.1"/>
    <property type="molecule type" value="Genomic_DNA"/>
</dbReference>
<dbReference type="GO" id="GO:0006508">
    <property type="term" value="P:proteolysis"/>
    <property type="evidence" value="ECO:0007669"/>
    <property type="project" value="UniProtKB-KW"/>
</dbReference>
<dbReference type="SUPFAM" id="SSF54001">
    <property type="entry name" value="Cysteine proteinases"/>
    <property type="match status" value="1"/>
</dbReference>
<dbReference type="PANTHER" id="PTHR47359:SF3">
    <property type="entry name" value="NLP_P60 DOMAIN-CONTAINING PROTEIN-RELATED"/>
    <property type="match status" value="1"/>
</dbReference>
<keyword evidence="6" id="KW-0732">Signal</keyword>
<accession>A0A9Q3VRR2</accession>
<name>A0A9Q3VRR2_9ACTN</name>
<dbReference type="Pfam" id="PF00877">
    <property type="entry name" value="NLPC_P60"/>
    <property type="match status" value="1"/>
</dbReference>
<keyword evidence="9" id="KW-1185">Reference proteome</keyword>
<protein>
    <submittedName>
        <fullName evidence="8">NlpC/P60 family protein</fullName>
    </submittedName>
</protein>
<gene>
    <name evidence="8" type="ORF">LJ657_20470</name>
</gene>
<feature type="domain" description="NlpC/P60" evidence="7">
    <location>
        <begin position="366"/>
        <end position="484"/>
    </location>
</feature>
<evidence type="ECO:0000256" key="2">
    <source>
        <dbReference type="ARBA" id="ARBA00022670"/>
    </source>
</evidence>
<feature type="region of interest" description="Disordered" evidence="5">
    <location>
        <begin position="80"/>
        <end position="99"/>
    </location>
</feature>
<dbReference type="PROSITE" id="PS51935">
    <property type="entry name" value="NLPC_P60"/>
    <property type="match status" value="1"/>
</dbReference>
<dbReference type="InterPro" id="IPR000064">
    <property type="entry name" value="NLP_P60_dom"/>
</dbReference>
<feature type="region of interest" description="Disordered" evidence="5">
    <location>
        <begin position="38"/>
        <end position="67"/>
    </location>
</feature>
<feature type="compositionally biased region" description="Basic and acidic residues" evidence="5">
    <location>
        <begin position="88"/>
        <end position="99"/>
    </location>
</feature>
<dbReference type="InterPro" id="IPR051794">
    <property type="entry name" value="PG_Endopeptidase_C40"/>
</dbReference>
<keyword evidence="3" id="KW-0378">Hydrolase</keyword>
<keyword evidence="2" id="KW-0645">Protease</keyword>
<feature type="region of interest" description="Disordered" evidence="5">
    <location>
        <begin position="172"/>
        <end position="213"/>
    </location>
</feature>
<feature type="signal peptide" evidence="6">
    <location>
        <begin position="1"/>
        <end position="39"/>
    </location>
</feature>
<dbReference type="RefSeq" id="WP_232650151.1">
    <property type="nucleotide sequence ID" value="NZ_JAJSBI010000009.1"/>
</dbReference>
<dbReference type="Gene3D" id="3.90.1720.10">
    <property type="entry name" value="endopeptidase domain like (from Nostoc punctiforme)"/>
    <property type="match status" value="1"/>
</dbReference>
<feature type="compositionally biased region" description="Low complexity" evidence="5">
    <location>
        <begin position="183"/>
        <end position="204"/>
    </location>
</feature>
<proteinExistence type="inferred from homology"/>
<evidence type="ECO:0000256" key="6">
    <source>
        <dbReference type="SAM" id="SignalP"/>
    </source>
</evidence>
<feature type="chain" id="PRO_5040126210" evidence="6">
    <location>
        <begin position="40"/>
        <end position="484"/>
    </location>
</feature>
<evidence type="ECO:0000256" key="4">
    <source>
        <dbReference type="ARBA" id="ARBA00022807"/>
    </source>
</evidence>
<organism evidence="8 9">
    <name type="scientific">Streptomyces guryensis</name>
    <dbReference type="NCBI Taxonomy" id="2886947"/>
    <lineage>
        <taxon>Bacteria</taxon>
        <taxon>Bacillati</taxon>
        <taxon>Actinomycetota</taxon>
        <taxon>Actinomycetes</taxon>
        <taxon>Kitasatosporales</taxon>
        <taxon>Streptomycetaceae</taxon>
        <taxon>Streptomyces</taxon>
    </lineage>
</organism>
<evidence type="ECO:0000313" key="8">
    <source>
        <dbReference type="EMBL" id="MCD9875990.1"/>
    </source>
</evidence>
<sequence length="484" mass="51027">MAPDRPSRTGGFGLPGMRNSALATAALTSVALFSQTADAAPTTADEGPSREAVRQRVSSLYDQAESDTGNFNFTRAQLMGARPPAAPARERGRSDPALDSVSRRWFDGVRASLGPTVPAVLPADRMPARQAGPRPARPADSRPAAPELEAAVRPMAELPSAEPRRPVAELTAGPTVAPPAVPQPRQEAVPALPAAAPEPKQAPLRRSKEQSQRKIAAASELLYRYTARQTSAPRPALAALPSQLPWQEQAEQTGRAAEEAWRLQQPTVLDLGVPAAVEQRMQPSAVDTGVPAAEEWRMRPSVLDTGVPVVDDWRTQPSVLDTGVPAVEDWRARPSVPDTGIPQAGGWTVQPSVLDTGVPAVGAPTATKADRAIDFARAQIGRPCLWGAVGPESYDNAGLTQAAWRAAGVTLPRTTYEQASAGTVIPLADSRPGDLIFFNDNFSHVGLCTGNGLMIHAPGPGAVIREDSVNYAGEAAVRIAVRPA</sequence>
<evidence type="ECO:0000256" key="1">
    <source>
        <dbReference type="ARBA" id="ARBA00007074"/>
    </source>
</evidence>
<feature type="region of interest" description="Disordered" evidence="5">
    <location>
        <begin position="117"/>
        <end position="144"/>
    </location>
</feature>